<reference evidence="1" key="2">
    <citation type="submission" date="2025-09" db="UniProtKB">
        <authorList>
            <consortium name="EnsemblPlants"/>
        </authorList>
    </citation>
    <scope>IDENTIFICATION</scope>
</reference>
<reference evidence="1" key="1">
    <citation type="submission" date="2021-05" db="EMBL/GenBank/DDBJ databases">
        <authorList>
            <person name="Scholz U."/>
            <person name="Mascher M."/>
            <person name="Fiebig A."/>
        </authorList>
    </citation>
    <scope>NUCLEOTIDE SEQUENCE [LARGE SCALE GENOMIC DNA]</scope>
</reference>
<accession>A0ACD5WCL3</accession>
<name>A0ACD5WCL3_AVESA</name>
<evidence type="ECO:0000313" key="2">
    <source>
        <dbReference type="Proteomes" id="UP001732700"/>
    </source>
</evidence>
<keyword evidence="2" id="KW-1185">Reference proteome</keyword>
<evidence type="ECO:0000313" key="1">
    <source>
        <dbReference type="EnsemblPlants" id="AVESA.00010b.r2.4AG0602890.1.CDS"/>
    </source>
</evidence>
<dbReference type="EnsemblPlants" id="AVESA.00010b.r2.4AG0602890.1">
    <property type="protein sequence ID" value="AVESA.00010b.r2.4AG0602890.1.CDS"/>
    <property type="gene ID" value="AVESA.00010b.r2.4AG0602890"/>
</dbReference>
<proteinExistence type="predicted"/>
<protein>
    <submittedName>
        <fullName evidence="1">Uncharacterized protein</fullName>
    </submittedName>
</protein>
<organism evidence="1 2">
    <name type="scientific">Avena sativa</name>
    <name type="common">Oat</name>
    <dbReference type="NCBI Taxonomy" id="4498"/>
    <lineage>
        <taxon>Eukaryota</taxon>
        <taxon>Viridiplantae</taxon>
        <taxon>Streptophyta</taxon>
        <taxon>Embryophyta</taxon>
        <taxon>Tracheophyta</taxon>
        <taxon>Spermatophyta</taxon>
        <taxon>Magnoliopsida</taxon>
        <taxon>Liliopsida</taxon>
        <taxon>Poales</taxon>
        <taxon>Poaceae</taxon>
        <taxon>BOP clade</taxon>
        <taxon>Pooideae</taxon>
        <taxon>Poodae</taxon>
        <taxon>Poeae</taxon>
        <taxon>Poeae Chloroplast Group 1 (Aveneae type)</taxon>
        <taxon>Aveninae</taxon>
        <taxon>Avena</taxon>
    </lineage>
</organism>
<sequence>MAQGSGRVRAVALALVLLCVLLHGELAESAVYTVGDSGGWTFGSESWSQGKSFRAGDVLVFKYAPGAHNVVAVDAAGYGSCSAPGGARTYSSGNDRVTLSSGANYFICSFPGHCIAGMRLAITAA</sequence>
<dbReference type="Proteomes" id="UP001732700">
    <property type="component" value="Chromosome 4A"/>
</dbReference>